<feature type="non-terminal residue" evidence="7">
    <location>
        <position position="260"/>
    </location>
</feature>
<dbReference type="GO" id="GO:0001514">
    <property type="term" value="P:selenocysteine incorporation"/>
    <property type="evidence" value="ECO:0007669"/>
    <property type="project" value="InterPro"/>
</dbReference>
<name>X0RG36_9ZZZZ</name>
<dbReference type="EMBL" id="BARS01008881">
    <property type="protein sequence ID" value="GAF67738.1"/>
    <property type="molecule type" value="Genomic_DNA"/>
</dbReference>
<dbReference type="PANTHER" id="PTHR32328">
    <property type="entry name" value="L-SERYL-TRNA(SEC) SELENIUM TRANSFERASE"/>
    <property type="match status" value="1"/>
</dbReference>
<evidence type="ECO:0000256" key="5">
    <source>
        <dbReference type="ARBA" id="ARBA00022917"/>
    </source>
</evidence>
<keyword evidence="6" id="KW-0711">Selenium</keyword>
<evidence type="ECO:0000256" key="4">
    <source>
        <dbReference type="ARBA" id="ARBA00022898"/>
    </source>
</evidence>
<keyword evidence="3" id="KW-0808">Transferase</keyword>
<dbReference type="Gene3D" id="3.40.640.10">
    <property type="entry name" value="Type I PLP-dependent aspartate aminotransferase-like (Major domain)"/>
    <property type="match status" value="1"/>
</dbReference>
<dbReference type="Pfam" id="PF03841">
    <property type="entry name" value="SelA"/>
    <property type="match status" value="1"/>
</dbReference>
<dbReference type="SUPFAM" id="SSF53383">
    <property type="entry name" value="PLP-dependent transferases"/>
    <property type="match status" value="1"/>
</dbReference>
<accession>X0RG36</accession>
<reference evidence="7" key="1">
    <citation type="journal article" date="2014" name="Front. Microbiol.">
        <title>High frequency of phylogenetically diverse reductive dehalogenase-homologous genes in deep subseafloor sedimentary metagenomes.</title>
        <authorList>
            <person name="Kawai M."/>
            <person name="Futagami T."/>
            <person name="Toyoda A."/>
            <person name="Takaki Y."/>
            <person name="Nishi S."/>
            <person name="Hori S."/>
            <person name="Arai W."/>
            <person name="Tsubouchi T."/>
            <person name="Morono Y."/>
            <person name="Uchiyama I."/>
            <person name="Ito T."/>
            <person name="Fujiyama A."/>
            <person name="Inagaki F."/>
            <person name="Takami H."/>
        </authorList>
    </citation>
    <scope>NUCLEOTIDE SEQUENCE</scope>
    <source>
        <strain evidence="7">Expedition CK06-06</strain>
    </source>
</reference>
<evidence type="ECO:0000256" key="6">
    <source>
        <dbReference type="ARBA" id="ARBA00023266"/>
    </source>
</evidence>
<evidence type="ECO:0000256" key="3">
    <source>
        <dbReference type="ARBA" id="ARBA00022679"/>
    </source>
</evidence>
<dbReference type="InterPro" id="IPR015421">
    <property type="entry name" value="PyrdxlP-dep_Trfase_major"/>
</dbReference>
<sequence>MEDILIELTGAEAAMVVNNNAAAVLLALDTIAKGREVIISRGQLVEIGGSFRIPEVMKKSGARMFEVGTTNKTTISDYESAIVPDTALLLKVHQSNFQIVGFTEEVSLEELVALGRKYSLPVMEDLGSGCFIDFSRYRLKGEPTVQDSVAKGANIVTFSGDKMLGGPQCGIILGKKETISAIKANQLARALRIDKLTLLALQETLYIYRDEESAIRQIPTLRMICQSYQSVCRKAKRLLGLIGKIGQNNFLVNLCDGSSR</sequence>
<evidence type="ECO:0000313" key="7">
    <source>
        <dbReference type="EMBL" id="GAF67738.1"/>
    </source>
</evidence>
<dbReference type="InterPro" id="IPR018319">
    <property type="entry name" value="SelA-like"/>
</dbReference>
<dbReference type="InterPro" id="IPR015424">
    <property type="entry name" value="PyrdxlP-dep_Trfase"/>
</dbReference>
<dbReference type="AlphaFoldDB" id="X0RG36"/>
<dbReference type="GO" id="GO:0005737">
    <property type="term" value="C:cytoplasm"/>
    <property type="evidence" value="ECO:0007669"/>
    <property type="project" value="InterPro"/>
</dbReference>
<protein>
    <recommendedName>
        <fullName evidence="8">L-seryl-tRNA selenium transferase N-terminal domain-containing protein</fullName>
    </recommendedName>
</protein>
<keyword evidence="5" id="KW-0648">Protein biosynthesis</keyword>
<comment type="caution">
    <text evidence="7">The sequence shown here is derived from an EMBL/GenBank/DDBJ whole genome shotgun (WGS) entry which is preliminary data.</text>
</comment>
<dbReference type="GO" id="GO:0004125">
    <property type="term" value="F:L-seryl-tRNA(Sec) selenium transferase activity"/>
    <property type="evidence" value="ECO:0007669"/>
    <property type="project" value="InterPro"/>
</dbReference>
<keyword evidence="2" id="KW-0963">Cytoplasm</keyword>
<comment type="cofactor">
    <cofactor evidence="1">
        <name>pyridoxal 5'-phosphate</name>
        <dbReference type="ChEBI" id="CHEBI:597326"/>
    </cofactor>
</comment>
<proteinExistence type="inferred from homology"/>
<evidence type="ECO:0008006" key="8">
    <source>
        <dbReference type="Google" id="ProtNLM"/>
    </source>
</evidence>
<dbReference type="HAMAP" id="MF_00423">
    <property type="entry name" value="SelA"/>
    <property type="match status" value="1"/>
</dbReference>
<keyword evidence="4" id="KW-0663">Pyridoxal phosphate</keyword>
<gene>
    <name evidence="7" type="ORF">S01H1_16833</name>
</gene>
<evidence type="ECO:0000256" key="2">
    <source>
        <dbReference type="ARBA" id="ARBA00022490"/>
    </source>
</evidence>
<evidence type="ECO:0000256" key="1">
    <source>
        <dbReference type="ARBA" id="ARBA00001933"/>
    </source>
</evidence>
<dbReference type="InterPro" id="IPR004534">
    <property type="entry name" value="SelA_trans"/>
</dbReference>
<dbReference type="NCBIfam" id="TIGR00474">
    <property type="entry name" value="selA"/>
    <property type="match status" value="1"/>
</dbReference>
<organism evidence="7">
    <name type="scientific">marine sediment metagenome</name>
    <dbReference type="NCBI Taxonomy" id="412755"/>
    <lineage>
        <taxon>unclassified sequences</taxon>
        <taxon>metagenomes</taxon>
        <taxon>ecological metagenomes</taxon>
    </lineage>
</organism>
<dbReference type="PANTHER" id="PTHR32328:SF0">
    <property type="entry name" value="L-SERYL-TRNA(SEC) SELENIUM TRANSFERASE"/>
    <property type="match status" value="1"/>
</dbReference>